<dbReference type="EMBL" id="WUEY01000012">
    <property type="protein sequence ID" value="NEI72536.1"/>
    <property type="molecule type" value="Genomic_DNA"/>
</dbReference>
<proteinExistence type="predicted"/>
<reference evidence="1 2" key="1">
    <citation type="submission" date="2019-12" db="EMBL/GenBank/DDBJ databases">
        <title>Rhizobium genotypes associated with high levels of biological nitrogen fixation by grain legumes in a temperate-maritime cropping system.</title>
        <authorList>
            <person name="Maluk M."/>
            <person name="Francesc Ferrando Molina F."/>
            <person name="Lopez Del Egido L."/>
            <person name="Lafos M."/>
            <person name="Langarica-Fuentes A."/>
            <person name="Gebre Yohannes G."/>
            <person name="Young M.W."/>
            <person name="Martin P."/>
            <person name="Gantlett R."/>
            <person name="Kenicer G."/>
            <person name="Hawes C."/>
            <person name="Begg G.S."/>
            <person name="Quilliam R.S."/>
            <person name="Squire G.R."/>
            <person name="Poole P.S."/>
            <person name="Young P.W."/>
            <person name="Iannetta P.M."/>
            <person name="James E.K."/>
        </authorList>
    </citation>
    <scope>NUCLEOTIDE SEQUENCE [LARGE SCALE GENOMIC DNA]</scope>
    <source>
        <strain evidence="1 2">JHI1118</strain>
    </source>
</reference>
<evidence type="ECO:0008006" key="3">
    <source>
        <dbReference type="Google" id="ProtNLM"/>
    </source>
</evidence>
<name>A0A6L9UEI1_9HYPH</name>
<sequence>MTTLGNLTKDDRILILSPHLDDAVLSAGGLIERAVRQQCPVVVGNIFTADTHVEGEPSPLVKELHEWWGLGANPYQVRRDEDAASLALLGAEIVQGRLLDSIYRTGPDGEFLYPTREAVFSPPVADDPAWKELKFLLASWLEAIPPSIVLCPMAVGRHVDHVVTTEAFRQDAGQWAADVYLYEDIPYSAGFFPPKFPDNVPAARERSGWEIGDHVDVAVDFAAKFTAILKYASQIAEIFPGRDPEAELRRYMSSSEDGAYRERFWKVRRNEEEKR</sequence>
<evidence type="ECO:0000313" key="1">
    <source>
        <dbReference type="EMBL" id="NEI72536.1"/>
    </source>
</evidence>
<comment type="caution">
    <text evidence="1">The sequence shown here is derived from an EMBL/GenBank/DDBJ whole genome shotgun (WGS) entry which is preliminary data.</text>
</comment>
<dbReference type="Pfam" id="PF02585">
    <property type="entry name" value="PIG-L"/>
    <property type="match status" value="1"/>
</dbReference>
<accession>A0A6L9UEI1</accession>
<evidence type="ECO:0000313" key="2">
    <source>
        <dbReference type="Proteomes" id="UP000483035"/>
    </source>
</evidence>
<dbReference type="InterPro" id="IPR003737">
    <property type="entry name" value="GlcNAc_PI_deacetylase-related"/>
</dbReference>
<organism evidence="1 2">
    <name type="scientific">Rhizobium lusitanum</name>
    <dbReference type="NCBI Taxonomy" id="293958"/>
    <lineage>
        <taxon>Bacteria</taxon>
        <taxon>Pseudomonadati</taxon>
        <taxon>Pseudomonadota</taxon>
        <taxon>Alphaproteobacteria</taxon>
        <taxon>Hyphomicrobiales</taxon>
        <taxon>Rhizobiaceae</taxon>
        <taxon>Rhizobium/Agrobacterium group</taxon>
        <taxon>Rhizobium</taxon>
    </lineage>
</organism>
<dbReference type="InterPro" id="IPR024078">
    <property type="entry name" value="LmbE-like_dom_sf"/>
</dbReference>
<dbReference type="SUPFAM" id="SSF102588">
    <property type="entry name" value="LmbE-like"/>
    <property type="match status" value="1"/>
</dbReference>
<gene>
    <name evidence="1" type="ORF">GR212_23515</name>
</gene>
<protein>
    <recommendedName>
        <fullName evidence="3">PIG-L family deacetylase</fullName>
    </recommendedName>
</protein>
<dbReference type="RefSeq" id="WP_163990044.1">
    <property type="nucleotide sequence ID" value="NZ_WUEY01000012.1"/>
</dbReference>
<dbReference type="AlphaFoldDB" id="A0A6L9UEI1"/>
<dbReference type="Proteomes" id="UP000483035">
    <property type="component" value="Unassembled WGS sequence"/>
</dbReference>
<dbReference type="Gene3D" id="3.40.50.10320">
    <property type="entry name" value="LmbE-like"/>
    <property type="match status" value="1"/>
</dbReference>